<keyword evidence="5 8" id="KW-0812">Transmembrane</keyword>
<name>A0AA92C2A3_RHIRH</name>
<feature type="transmembrane region" description="Helical" evidence="8">
    <location>
        <begin position="295"/>
        <end position="317"/>
    </location>
</feature>
<feature type="transmembrane region" description="Helical" evidence="8">
    <location>
        <begin position="165"/>
        <end position="189"/>
    </location>
</feature>
<dbReference type="InterPro" id="IPR037294">
    <property type="entry name" value="ABC_BtuC-like"/>
</dbReference>
<comment type="caution">
    <text evidence="9">The sequence shown here is derived from an EMBL/GenBank/DDBJ whole genome shotgun (WGS) entry which is preliminary data.</text>
</comment>
<comment type="subcellular location">
    <subcellularLocation>
        <location evidence="1">Cell membrane</location>
        <topology evidence="1">Multi-pass membrane protein</topology>
    </subcellularLocation>
</comment>
<evidence type="ECO:0000256" key="2">
    <source>
        <dbReference type="ARBA" id="ARBA00007935"/>
    </source>
</evidence>
<evidence type="ECO:0000256" key="3">
    <source>
        <dbReference type="ARBA" id="ARBA00022448"/>
    </source>
</evidence>
<keyword evidence="6 8" id="KW-1133">Transmembrane helix</keyword>
<dbReference type="SUPFAM" id="SSF81345">
    <property type="entry name" value="ABC transporter involved in vitamin B12 uptake, BtuC"/>
    <property type="match status" value="1"/>
</dbReference>
<comment type="similarity">
    <text evidence="2">Belongs to the binding-protein-dependent transport system permease family. FecCD subfamily.</text>
</comment>
<feature type="transmembrane region" description="Helical" evidence="8">
    <location>
        <begin position="269"/>
        <end position="288"/>
    </location>
</feature>
<dbReference type="PANTHER" id="PTHR30472">
    <property type="entry name" value="FERRIC ENTEROBACTIN TRANSPORT SYSTEM PERMEASE PROTEIN"/>
    <property type="match status" value="1"/>
</dbReference>
<dbReference type="Proteomes" id="UP000244335">
    <property type="component" value="Unassembled WGS sequence"/>
</dbReference>
<feature type="transmembrane region" description="Helical" evidence="8">
    <location>
        <begin position="209"/>
        <end position="228"/>
    </location>
</feature>
<keyword evidence="3" id="KW-0813">Transport</keyword>
<reference evidence="9 10" key="1">
    <citation type="submission" date="2018-04" db="EMBL/GenBank/DDBJ databases">
        <authorList>
            <person name="Hagen T."/>
        </authorList>
    </citation>
    <scope>NUCLEOTIDE SEQUENCE [LARGE SCALE GENOMIC DNA]</scope>
    <source>
        <strain evidence="9 10">TPD7009</strain>
    </source>
</reference>
<dbReference type="PANTHER" id="PTHR30472:SF24">
    <property type="entry name" value="FERRIC ENTEROBACTIN TRANSPORT SYSTEM PERMEASE PROTEIN FEPG"/>
    <property type="match status" value="1"/>
</dbReference>
<dbReference type="EMBL" id="QDFR01000005">
    <property type="protein sequence ID" value="PVE52397.1"/>
    <property type="molecule type" value="Genomic_DNA"/>
</dbReference>
<keyword evidence="4" id="KW-1003">Cell membrane</keyword>
<dbReference type="RefSeq" id="WP_116494406.1">
    <property type="nucleotide sequence ID" value="NZ_QDFR01000005.1"/>
</dbReference>
<evidence type="ECO:0000256" key="5">
    <source>
        <dbReference type="ARBA" id="ARBA00022692"/>
    </source>
</evidence>
<organism evidence="9 10">
    <name type="scientific">Rhizobium rhizogenes</name>
    <name type="common">Agrobacterium rhizogenes</name>
    <dbReference type="NCBI Taxonomy" id="359"/>
    <lineage>
        <taxon>Bacteria</taxon>
        <taxon>Pseudomonadati</taxon>
        <taxon>Pseudomonadota</taxon>
        <taxon>Alphaproteobacteria</taxon>
        <taxon>Hyphomicrobiales</taxon>
        <taxon>Rhizobiaceae</taxon>
        <taxon>Rhizobium/Agrobacterium group</taxon>
        <taxon>Rhizobium</taxon>
    </lineage>
</organism>
<dbReference type="Pfam" id="PF01032">
    <property type="entry name" value="FecCD"/>
    <property type="match status" value="1"/>
</dbReference>
<evidence type="ECO:0000256" key="8">
    <source>
        <dbReference type="SAM" id="Phobius"/>
    </source>
</evidence>
<dbReference type="GO" id="GO:0022857">
    <property type="term" value="F:transmembrane transporter activity"/>
    <property type="evidence" value="ECO:0007669"/>
    <property type="project" value="InterPro"/>
</dbReference>
<feature type="transmembrane region" description="Helical" evidence="8">
    <location>
        <begin position="323"/>
        <end position="340"/>
    </location>
</feature>
<dbReference type="AlphaFoldDB" id="A0AA92C2A3"/>
<keyword evidence="7 8" id="KW-0472">Membrane</keyword>
<evidence type="ECO:0000256" key="6">
    <source>
        <dbReference type="ARBA" id="ARBA00022989"/>
    </source>
</evidence>
<feature type="transmembrane region" description="Helical" evidence="8">
    <location>
        <begin position="80"/>
        <end position="101"/>
    </location>
</feature>
<gene>
    <name evidence="9" type="ORF">DC430_16300</name>
</gene>
<protein>
    <submittedName>
        <fullName evidence="9">ABC transporter permease</fullName>
    </submittedName>
</protein>
<dbReference type="CDD" id="cd06550">
    <property type="entry name" value="TM_ABC_iron-siderophores_like"/>
    <property type="match status" value="1"/>
</dbReference>
<feature type="transmembrane region" description="Helical" evidence="8">
    <location>
        <begin position="110"/>
        <end position="130"/>
    </location>
</feature>
<feature type="transmembrane region" description="Helical" evidence="8">
    <location>
        <begin position="136"/>
        <end position="153"/>
    </location>
</feature>
<dbReference type="InterPro" id="IPR000522">
    <property type="entry name" value="ABC_transptr_permease_BtuC"/>
</dbReference>
<proteinExistence type="inferred from homology"/>
<dbReference type="GO" id="GO:0005886">
    <property type="term" value="C:plasma membrane"/>
    <property type="evidence" value="ECO:0007669"/>
    <property type="project" value="UniProtKB-SubCell"/>
</dbReference>
<sequence>MIYASTHPAAGGSIRESRNRHLRRRHVLLAVMALAILAGFCCSLTFGQTYVPFSDVIRILAGETVPGAGFTVGQLRLPRAVLGLVAGMSFGLGGAAFQTLLRNPLASPDIIGITSGASAAAVFSIVILGIGGPPASVFAVVAGLVVALLVHGLSYRNGVSGARLILVGIGVSAMLESMIVYILSRAPAFSLQEAMRWLTGSLNGAKLEMAGPLLLALLIFGSVLLVKARDLEVMRTGEDTATALGVNVSSTRLLVIVSAVGLIATATAITGPIAFVAFLAGPIAAGIFGRRHSILLPAGLIGAALVLAGDFVGQFLLPSRYPVGVVTGALGAPYLIILIIRSNRQGAAS</sequence>
<feature type="transmembrane region" description="Helical" evidence="8">
    <location>
        <begin position="240"/>
        <end position="263"/>
    </location>
</feature>
<evidence type="ECO:0000256" key="7">
    <source>
        <dbReference type="ARBA" id="ARBA00023136"/>
    </source>
</evidence>
<dbReference type="Gene3D" id="1.10.3470.10">
    <property type="entry name" value="ABC transporter involved in vitamin B12 uptake, BtuC"/>
    <property type="match status" value="1"/>
</dbReference>
<evidence type="ECO:0000313" key="9">
    <source>
        <dbReference type="EMBL" id="PVE52397.1"/>
    </source>
</evidence>
<evidence type="ECO:0000256" key="1">
    <source>
        <dbReference type="ARBA" id="ARBA00004651"/>
    </source>
</evidence>
<dbReference type="GO" id="GO:0033214">
    <property type="term" value="P:siderophore-iron import into cell"/>
    <property type="evidence" value="ECO:0007669"/>
    <property type="project" value="TreeGrafter"/>
</dbReference>
<feature type="transmembrane region" description="Helical" evidence="8">
    <location>
        <begin position="27"/>
        <end position="46"/>
    </location>
</feature>
<accession>A0AA92C2A3</accession>
<evidence type="ECO:0000256" key="4">
    <source>
        <dbReference type="ARBA" id="ARBA00022475"/>
    </source>
</evidence>
<evidence type="ECO:0000313" key="10">
    <source>
        <dbReference type="Proteomes" id="UP000244335"/>
    </source>
</evidence>